<gene>
    <name evidence="1" type="ORF">H8F21_14095</name>
</gene>
<keyword evidence="2" id="KW-1185">Reference proteome</keyword>
<name>A0ABS2BYI8_9PSED</name>
<protein>
    <submittedName>
        <fullName evidence="1">Uncharacterized protein</fullName>
    </submittedName>
</protein>
<dbReference type="RefSeq" id="WP_203584635.1">
    <property type="nucleotide sequence ID" value="NZ_JACOPV010000008.1"/>
</dbReference>
<reference evidence="1 2" key="1">
    <citation type="submission" date="2020-08" db="EMBL/GenBank/DDBJ databases">
        <title>Description of novel Pseudomonas species.</title>
        <authorList>
            <person name="Duman M."/>
            <person name="Mulet M."/>
            <person name="Altun S."/>
            <person name="Saticioglu I.B."/>
            <person name="Lalucat J."/>
            <person name="Garcia-Valdes E."/>
        </authorList>
    </citation>
    <scope>NUCLEOTIDE SEQUENCE [LARGE SCALE GENOMIC DNA]</scope>
    <source>
        <strain evidence="1 2">P66</strain>
    </source>
</reference>
<evidence type="ECO:0000313" key="2">
    <source>
        <dbReference type="Proteomes" id="UP000745663"/>
    </source>
</evidence>
<organism evidence="1 2">
    <name type="scientific">Pseudomonas arcuscaelestis</name>
    <dbReference type="NCBI Taxonomy" id="2710591"/>
    <lineage>
        <taxon>Bacteria</taxon>
        <taxon>Pseudomonadati</taxon>
        <taxon>Pseudomonadota</taxon>
        <taxon>Gammaproteobacteria</taxon>
        <taxon>Pseudomonadales</taxon>
        <taxon>Pseudomonadaceae</taxon>
        <taxon>Pseudomonas</taxon>
    </lineage>
</organism>
<sequence length="72" mass="8181">MQCKDQEFTVGKGQVMLDGKSYYPDSVRLVVPKDQAIELAQRILRAHEVARPGDTHLLEIPLFGQLEEVEDE</sequence>
<dbReference type="Proteomes" id="UP000745663">
    <property type="component" value="Unassembled WGS sequence"/>
</dbReference>
<accession>A0ABS2BYI8</accession>
<evidence type="ECO:0000313" key="1">
    <source>
        <dbReference type="EMBL" id="MBM5458696.1"/>
    </source>
</evidence>
<dbReference type="EMBL" id="JACOPV010000008">
    <property type="protein sequence ID" value="MBM5458696.1"/>
    <property type="molecule type" value="Genomic_DNA"/>
</dbReference>
<proteinExistence type="predicted"/>
<comment type="caution">
    <text evidence="1">The sequence shown here is derived from an EMBL/GenBank/DDBJ whole genome shotgun (WGS) entry which is preliminary data.</text>
</comment>